<dbReference type="OrthoDB" id="8447131at2759"/>
<dbReference type="InterPro" id="IPR000477">
    <property type="entry name" value="RT_dom"/>
</dbReference>
<dbReference type="RefSeq" id="XP_028272710.1">
    <property type="nucleotide sequence ID" value="XM_028416909.1"/>
</dbReference>
<gene>
    <name evidence="3" type="primary">LOC114443003</name>
</gene>
<evidence type="ECO:0000313" key="3">
    <source>
        <dbReference type="RefSeq" id="XP_028272710.1"/>
    </source>
</evidence>
<dbReference type="Pfam" id="PF00078">
    <property type="entry name" value="RVT_1"/>
    <property type="match status" value="1"/>
</dbReference>
<dbReference type="SUPFAM" id="SSF56672">
    <property type="entry name" value="DNA/RNA polymerases"/>
    <property type="match status" value="1"/>
</dbReference>
<dbReference type="SUPFAM" id="SSF56219">
    <property type="entry name" value="DNase I-like"/>
    <property type="match status" value="1"/>
</dbReference>
<dbReference type="InParanoid" id="A0A6P7J7Y7"/>
<dbReference type="PROSITE" id="PS50878">
    <property type="entry name" value="RT_POL"/>
    <property type="match status" value="1"/>
</dbReference>
<accession>A0A6P7J7Y7</accession>
<protein>
    <submittedName>
        <fullName evidence="3">Uncharacterized protein LOC114443003</fullName>
    </submittedName>
</protein>
<proteinExistence type="predicted"/>
<dbReference type="AlphaFoldDB" id="A0A6P7J7Y7"/>
<dbReference type="PANTHER" id="PTHR33332">
    <property type="entry name" value="REVERSE TRANSCRIPTASE DOMAIN-CONTAINING PROTEIN"/>
    <property type="match status" value="1"/>
</dbReference>
<keyword evidence="2" id="KW-1185">Reference proteome</keyword>
<organism evidence="2 3">
    <name type="scientific">Parambassis ranga</name>
    <name type="common">Indian glassy fish</name>
    <dbReference type="NCBI Taxonomy" id="210632"/>
    <lineage>
        <taxon>Eukaryota</taxon>
        <taxon>Metazoa</taxon>
        <taxon>Chordata</taxon>
        <taxon>Craniata</taxon>
        <taxon>Vertebrata</taxon>
        <taxon>Euteleostomi</taxon>
        <taxon>Actinopterygii</taxon>
        <taxon>Neopterygii</taxon>
        <taxon>Teleostei</taxon>
        <taxon>Neoteleostei</taxon>
        <taxon>Acanthomorphata</taxon>
        <taxon>Ovalentaria</taxon>
        <taxon>Ambassidae</taxon>
        <taxon>Parambassis</taxon>
    </lineage>
</organism>
<evidence type="ECO:0000313" key="2">
    <source>
        <dbReference type="Proteomes" id="UP000515145"/>
    </source>
</evidence>
<dbReference type="CDD" id="cd01650">
    <property type="entry name" value="RT_nLTR_like"/>
    <property type="match status" value="1"/>
</dbReference>
<evidence type="ECO:0000259" key="1">
    <source>
        <dbReference type="PROSITE" id="PS50878"/>
    </source>
</evidence>
<dbReference type="InterPro" id="IPR043502">
    <property type="entry name" value="DNA/RNA_pol_sf"/>
</dbReference>
<feature type="domain" description="Reverse transcriptase" evidence="1">
    <location>
        <begin position="283"/>
        <end position="556"/>
    </location>
</feature>
<sequence>MVKLKASLSLSRAENIVMIPPSDRHFVPWRSRDPIKSSLFPVVGLDGGPVNRRLPCRLVRHGVNLHNLRPLPRAPPAAAALEPAAVRVALVNARSLANKTFILKDFFNTNELDFLCITETWMSVSESSALCEPSDCTFFNSPRTTGRGGGIATRVVGPTQEHGHTLDLVLTHGFSVANLEVYNASFSDHMPVVFDFLLPCPVVKKPKVERTRALIHPPLSNPSNPITPPAVLDQFEPVGLPLLKNIVGHTMKPSGSPKDLLPPRLFKEVFPTVAPDVLNIINSSLINGTVPDGFKHAVVQPLIKKPGLDISVLSNFRPISKLPFISKILEKVVFSQLNGFLDEQKIFEVFQSGFKTQHSTETALLKVFNDVLLATDSGHCVILVLLDLTAAFDTVDHDILLSRLKDCVGIQGSALQWFRSYLTGRSFNVRVGSAESSAAPLTCGVAQGSILAPLLFSLYLLPLGSILRKHGVSFHFYADDSQIYMPLKQNQTHSVQKLLDCVEEIKSWLSANLLHFNDTKTEVILFGPSDASAADIDLGVLTQYQKSTVTNLGVKLDSNLKLDAQISAAVKASFFQLRQLAKAKPFLSRHHFEILIHAFITNRLDYCNALYYGLSQASLAQLQLVQNAAARLLTGAKKREHITPILKSLHWLPIPFRIDFKFLLFVFKSLHGLAPQYLSDMLQPHCPARSLRSADQSLLVVPKTQRIRRGDRSFSVAGPKLWNKLPLHLRQM</sequence>
<dbReference type="GeneID" id="114443003"/>
<name>A0A6P7J7Y7_9TELE</name>
<dbReference type="Gene3D" id="3.60.10.10">
    <property type="entry name" value="Endonuclease/exonuclease/phosphatase"/>
    <property type="match status" value="1"/>
</dbReference>
<feature type="non-terminal residue" evidence="3">
    <location>
        <position position="732"/>
    </location>
</feature>
<reference evidence="3" key="1">
    <citation type="submission" date="2025-08" db="UniProtKB">
        <authorList>
            <consortium name="RefSeq"/>
        </authorList>
    </citation>
    <scope>IDENTIFICATION</scope>
</reference>
<dbReference type="Proteomes" id="UP000515145">
    <property type="component" value="Chromosome 10"/>
</dbReference>
<dbReference type="InterPro" id="IPR036691">
    <property type="entry name" value="Endo/exonu/phosph_ase_sf"/>
</dbReference>